<evidence type="ECO:0000313" key="1">
    <source>
        <dbReference type="EMBL" id="KAJ8674040.1"/>
    </source>
</evidence>
<keyword evidence="2" id="KW-1185">Reference proteome</keyword>
<reference evidence="1" key="1">
    <citation type="submission" date="2023-04" db="EMBL/GenBank/DDBJ databases">
        <title>A chromosome-level genome assembly of the parasitoid wasp Eretmocerus hayati.</title>
        <authorList>
            <person name="Zhong Y."/>
            <person name="Liu S."/>
            <person name="Liu Y."/>
        </authorList>
    </citation>
    <scope>NUCLEOTIDE SEQUENCE</scope>
    <source>
        <strain evidence="1">ZJU_SS_LIU_2023</strain>
    </source>
</reference>
<protein>
    <submittedName>
        <fullName evidence="1">Uncharacterized protein</fullName>
    </submittedName>
</protein>
<organism evidence="1 2">
    <name type="scientific">Eretmocerus hayati</name>
    <dbReference type="NCBI Taxonomy" id="131215"/>
    <lineage>
        <taxon>Eukaryota</taxon>
        <taxon>Metazoa</taxon>
        <taxon>Ecdysozoa</taxon>
        <taxon>Arthropoda</taxon>
        <taxon>Hexapoda</taxon>
        <taxon>Insecta</taxon>
        <taxon>Pterygota</taxon>
        <taxon>Neoptera</taxon>
        <taxon>Endopterygota</taxon>
        <taxon>Hymenoptera</taxon>
        <taxon>Apocrita</taxon>
        <taxon>Proctotrupomorpha</taxon>
        <taxon>Chalcidoidea</taxon>
        <taxon>Aphelinidae</taxon>
        <taxon>Aphelininae</taxon>
        <taxon>Eretmocerus</taxon>
    </lineage>
</organism>
<accession>A0ACC2NWX4</accession>
<sequence length="642" mass="72202">MRFSEGDSVLAKAPNSDDFEKATVIDIRGNKYRLKFKGGVERSLGEGDVKAQRTSRSQTRTSKSRSSEKSKSRTRKSPSRKSPARKSPARSPDKSRKLSVRNARQAKISLARLDIGKDNSSDTDRTEGSESVQDEYEPPKSRGPRGATRRSIRIMASESKAARDAKLAELRGADRAASLPVERKNQYKGSDGRGYSVLRDEDLKKINYESDNDMEPLDNKSKDVDLNKPQEWGGWLGALLLILSSPVFTLAIQLACSNGHCSSKNFRIPKYRDWRLFVNLEAFLAYGGFLLFVAVLSALPIGKRIDGQQTRSGRLQYRLTGIWILLLSLIIFIGGTYRGYNIADFLLKKSLTLSTTALAFGALLALILYIKGGRVPVSDLNLYGSTNSAIFNFWQGREISPRFGPLDVKLVLFRTGLIGSILINVAALAKIYKESGGSLDLNTLNIHAVLIALFGAIYFTDTILFESKMLTTFEITSEGTGYMSCFGYLIYPYLSTLPLRYVLLHKPRQPLYFLGIFAVSYLIGYIILRKSNSQKNEFRRNPFAPSVSHLETIPTKRGQRLIVSGLWGHVRHPNYLGDILINWSIACLTFSTDVLPYVLPISLTLWLIYRAVRDNARCAKRYGYAWEQYCSRVRYMILNRVF</sequence>
<dbReference type="EMBL" id="CM056743">
    <property type="protein sequence ID" value="KAJ8674040.1"/>
    <property type="molecule type" value="Genomic_DNA"/>
</dbReference>
<evidence type="ECO:0000313" key="2">
    <source>
        <dbReference type="Proteomes" id="UP001239111"/>
    </source>
</evidence>
<dbReference type="Proteomes" id="UP001239111">
    <property type="component" value="Chromosome 3"/>
</dbReference>
<proteinExistence type="predicted"/>
<comment type="caution">
    <text evidence="1">The sequence shown here is derived from an EMBL/GenBank/DDBJ whole genome shotgun (WGS) entry which is preliminary data.</text>
</comment>
<name>A0ACC2NWX4_9HYME</name>
<gene>
    <name evidence="1" type="ORF">QAD02_005302</name>
</gene>